<dbReference type="InterPro" id="IPR005467">
    <property type="entry name" value="His_kinase_dom"/>
</dbReference>
<dbReference type="EMBL" id="CP017269">
    <property type="protein sequence ID" value="AOT72607.1"/>
    <property type="molecule type" value="Genomic_DNA"/>
</dbReference>
<keyword evidence="4" id="KW-0597">Phosphoprotein</keyword>
<evidence type="ECO:0000256" key="1">
    <source>
        <dbReference type="ARBA" id="ARBA00000085"/>
    </source>
</evidence>
<feature type="domain" description="Histidine kinase" evidence="11">
    <location>
        <begin position="148"/>
        <end position="365"/>
    </location>
</feature>
<dbReference type="SMART" id="SM00387">
    <property type="entry name" value="HATPase_c"/>
    <property type="match status" value="1"/>
</dbReference>
<dbReference type="PRINTS" id="PR00344">
    <property type="entry name" value="BCTRLSENSOR"/>
</dbReference>
<dbReference type="STRING" id="1424294.Gferi_25470"/>
<dbReference type="InterPro" id="IPR003594">
    <property type="entry name" value="HATPase_dom"/>
</dbReference>
<dbReference type="InterPro" id="IPR004358">
    <property type="entry name" value="Sig_transdc_His_kin-like_C"/>
</dbReference>
<dbReference type="GO" id="GO:0000155">
    <property type="term" value="F:phosphorelay sensor kinase activity"/>
    <property type="evidence" value="ECO:0007669"/>
    <property type="project" value="InterPro"/>
</dbReference>
<dbReference type="GO" id="GO:0005524">
    <property type="term" value="F:ATP binding"/>
    <property type="evidence" value="ECO:0007669"/>
    <property type="project" value="UniProtKB-KW"/>
</dbReference>
<comment type="subcellular location">
    <subcellularLocation>
        <location evidence="2">Membrane</location>
    </subcellularLocation>
</comment>
<evidence type="ECO:0000256" key="10">
    <source>
        <dbReference type="SAM" id="Phobius"/>
    </source>
</evidence>
<dbReference type="Gene3D" id="1.10.287.130">
    <property type="match status" value="1"/>
</dbReference>
<evidence type="ECO:0000256" key="8">
    <source>
        <dbReference type="ARBA" id="ARBA00022840"/>
    </source>
</evidence>
<dbReference type="AlphaFoldDB" id="A0A1D8GP07"/>
<dbReference type="Pfam" id="PF02518">
    <property type="entry name" value="HATPase_c"/>
    <property type="match status" value="1"/>
</dbReference>
<dbReference type="SUPFAM" id="SSF47384">
    <property type="entry name" value="Homodimeric domain of signal transducing histidine kinase"/>
    <property type="match status" value="1"/>
</dbReference>
<dbReference type="PROSITE" id="PS50109">
    <property type="entry name" value="HIS_KIN"/>
    <property type="match status" value="1"/>
</dbReference>
<dbReference type="CDD" id="cd00082">
    <property type="entry name" value="HisKA"/>
    <property type="match status" value="1"/>
</dbReference>
<dbReference type="PANTHER" id="PTHR42878:SF7">
    <property type="entry name" value="SENSOR HISTIDINE KINASE GLRK"/>
    <property type="match status" value="1"/>
</dbReference>
<keyword evidence="10" id="KW-0812">Transmembrane</keyword>
<dbReference type="OrthoDB" id="368131at2"/>
<organism evidence="12 13">
    <name type="scientific">Geosporobacter ferrireducens</name>
    <dbReference type="NCBI Taxonomy" id="1424294"/>
    <lineage>
        <taxon>Bacteria</taxon>
        <taxon>Bacillati</taxon>
        <taxon>Bacillota</taxon>
        <taxon>Clostridia</taxon>
        <taxon>Peptostreptococcales</taxon>
        <taxon>Thermotaleaceae</taxon>
        <taxon>Geosporobacter</taxon>
    </lineage>
</organism>
<proteinExistence type="predicted"/>
<protein>
    <recommendedName>
        <fullName evidence="3">histidine kinase</fullName>
        <ecNumber evidence="3">2.7.13.3</ecNumber>
    </recommendedName>
</protein>
<dbReference type="EC" id="2.7.13.3" evidence="3"/>
<dbReference type="InterPro" id="IPR003661">
    <property type="entry name" value="HisK_dim/P_dom"/>
</dbReference>
<keyword evidence="5" id="KW-0808">Transferase</keyword>
<keyword evidence="9" id="KW-0902">Two-component regulatory system</keyword>
<dbReference type="Pfam" id="PF00512">
    <property type="entry name" value="HisKA"/>
    <property type="match status" value="1"/>
</dbReference>
<feature type="transmembrane region" description="Helical" evidence="10">
    <location>
        <begin position="48"/>
        <end position="70"/>
    </location>
</feature>
<evidence type="ECO:0000256" key="4">
    <source>
        <dbReference type="ARBA" id="ARBA00022553"/>
    </source>
</evidence>
<keyword evidence="7" id="KW-0418">Kinase</keyword>
<reference evidence="12 13" key="1">
    <citation type="submission" date="2016-09" db="EMBL/GenBank/DDBJ databases">
        <title>Genomic analysis reveals versatility of anaerobic energy metabolism of Geosporobacter ferrireducens IRF9 of phylum Firmicutes.</title>
        <authorList>
            <person name="Kim S.-J."/>
        </authorList>
    </citation>
    <scope>NUCLEOTIDE SEQUENCE [LARGE SCALE GENOMIC DNA]</scope>
    <source>
        <strain evidence="12 13">IRF9</strain>
    </source>
</reference>
<evidence type="ECO:0000256" key="2">
    <source>
        <dbReference type="ARBA" id="ARBA00004370"/>
    </source>
</evidence>
<keyword evidence="8" id="KW-0067">ATP-binding</keyword>
<comment type="catalytic activity">
    <reaction evidence="1">
        <text>ATP + protein L-histidine = ADP + protein N-phospho-L-histidine.</text>
        <dbReference type="EC" id="2.7.13.3"/>
    </reaction>
</comment>
<dbReference type="Proteomes" id="UP000095743">
    <property type="component" value="Chromosome"/>
</dbReference>
<feature type="transmembrane region" description="Helical" evidence="10">
    <location>
        <begin position="12"/>
        <end position="36"/>
    </location>
</feature>
<keyword evidence="6" id="KW-0547">Nucleotide-binding</keyword>
<dbReference type="Gene3D" id="3.30.565.10">
    <property type="entry name" value="Histidine kinase-like ATPase, C-terminal domain"/>
    <property type="match status" value="1"/>
</dbReference>
<dbReference type="InterPro" id="IPR036097">
    <property type="entry name" value="HisK_dim/P_sf"/>
</dbReference>
<evidence type="ECO:0000256" key="7">
    <source>
        <dbReference type="ARBA" id="ARBA00022777"/>
    </source>
</evidence>
<dbReference type="SMART" id="SM00388">
    <property type="entry name" value="HisKA"/>
    <property type="match status" value="1"/>
</dbReference>
<dbReference type="GO" id="GO:0000156">
    <property type="term" value="F:phosphorelay response regulator activity"/>
    <property type="evidence" value="ECO:0007669"/>
    <property type="project" value="TreeGrafter"/>
</dbReference>
<gene>
    <name evidence="12" type="ORF">Gferi_25470</name>
</gene>
<keyword evidence="10" id="KW-1133">Transmembrane helix</keyword>
<evidence type="ECO:0000256" key="6">
    <source>
        <dbReference type="ARBA" id="ARBA00022741"/>
    </source>
</evidence>
<dbReference type="InterPro" id="IPR036890">
    <property type="entry name" value="HATPase_C_sf"/>
</dbReference>
<name>A0A1D8GP07_9FIRM</name>
<sequence length="365" mass="41918">MKTSLKMGMRILVLIVLLLLAYILCFGIIMILFIMVRNVFPFLRNVNVGIFRSTVLLVLGILTAYLFIWISIRPILHIIHWIQSLAQGTLQEPVMSGFLSHRDSFFYKCTQFLYKELLMQMQMLTDKLIQSETDRRMLEKNRREWLAGITHDLKTPLSYIQGYASMISADQYKWSDIELKDFGIKIEGKSTHIKNLIDDLNVSFQSEDGKVTLQKTQTEMIEFLRKIVLDIANSPRCVEYAFSYESDLETCFLDVDTILLQRALQNVLINAVVHNPPETEIRVSIKKQQNTFCIQITDNGNGMSEETRSNLFKNYYRGTSTDRPPQGSGLGMAIAKQFVELHNGTIRVESAPRKGTTILIELSIL</sequence>
<evidence type="ECO:0000313" key="12">
    <source>
        <dbReference type="EMBL" id="AOT72607.1"/>
    </source>
</evidence>
<dbReference type="GO" id="GO:0030295">
    <property type="term" value="F:protein kinase activator activity"/>
    <property type="evidence" value="ECO:0007669"/>
    <property type="project" value="TreeGrafter"/>
</dbReference>
<evidence type="ECO:0000313" key="13">
    <source>
        <dbReference type="Proteomes" id="UP000095743"/>
    </source>
</evidence>
<dbReference type="PANTHER" id="PTHR42878">
    <property type="entry name" value="TWO-COMPONENT HISTIDINE KINASE"/>
    <property type="match status" value="1"/>
</dbReference>
<dbReference type="RefSeq" id="WP_069980916.1">
    <property type="nucleotide sequence ID" value="NZ_CP017269.1"/>
</dbReference>
<dbReference type="InterPro" id="IPR050351">
    <property type="entry name" value="BphY/WalK/GraS-like"/>
</dbReference>
<evidence type="ECO:0000256" key="5">
    <source>
        <dbReference type="ARBA" id="ARBA00022679"/>
    </source>
</evidence>
<evidence type="ECO:0000256" key="9">
    <source>
        <dbReference type="ARBA" id="ARBA00023012"/>
    </source>
</evidence>
<evidence type="ECO:0000259" key="11">
    <source>
        <dbReference type="PROSITE" id="PS50109"/>
    </source>
</evidence>
<dbReference type="SUPFAM" id="SSF55874">
    <property type="entry name" value="ATPase domain of HSP90 chaperone/DNA topoisomerase II/histidine kinase"/>
    <property type="match status" value="1"/>
</dbReference>
<accession>A0A1D8GP07</accession>
<keyword evidence="10" id="KW-0472">Membrane</keyword>
<evidence type="ECO:0000256" key="3">
    <source>
        <dbReference type="ARBA" id="ARBA00012438"/>
    </source>
</evidence>
<dbReference type="GO" id="GO:0007234">
    <property type="term" value="P:osmosensory signaling via phosphorelay pathway"/>
    <property type="evidence" value="ECO:0007669"/>
    <property type="project" value="TreeGrafter"/>
</dbReference>
<keyword evidence="13" id="KW-1185">Reference proteome</keyword>
<dbReference type="KEGG" id="gfe:Gferi_25470"/>